<dbReference type="AlphaFoldDB" id="A0AAW1S2X2"/>
<dbReference type="GO" id="GO:0034426">
    <property type="term" value="C:etioplast membrane"/>
    <property type="evidence" value="ECO:0007669"/>
    <property type="project" value="UniProtKB-SubCell"/>
</dbReference>
<evidence type="ECO:0000256" key="10">
    <source>
        <dbReference type="ARBA" id="ARBA00024941"/>
    </source>
</evidence>
<comment type="similarity">
    <text evidence="3">Belongs to the plastid outer envelope porin OEP21 (TC 1.B.29) family.</text>
</comment>
<evidence type="ECO:0000256" key="5">
    <source>
        <dbReference type="ARBA" id="ARBA00022528"/>
    </source>
</evidence>
<keyword evidence="8" id="KW-0406">Ion transport</keyword>
<dbReference type="InterPro" id="IPR034575">
    <property type="entry name" value="OEP21"/>
</dbReference>
<keyword evidence="4" id="KW-0813">Transport</keyword>
<evidence type="ECO:0000256" key="6">
    <source>
        <dbReference type="ARBA" id="ARBA00022640"/>
    </source>
</evidence>
<name>A0AAW1S2X2_9CHLO</name>
<evidence type="ECO:0000313" key="11">
    <source>
        <dbReference type="EMBL" id="KAK9840735.1"/>
    </source>
</evidence>
<evidence type="ECO:0000256" key="4">
    <source>
        <dbReference type="ARBA" id="ARBA00022448"/>
    </source>
</evidence>
<evidence type="ECO:0000256" key="3">
    <source>
        <dbReference type="ARBA" id="ARBA00009945"/>
    </source>
</evidence>
<keyword evidence="7" id="KW-0812">Transmembrane</keyword>
<evidence type="ECO:0000256" key="9">
    <source>
        <dbReference type="ARBA" id="ARBA00023136"/>
    </source>
</evidence>
<evidence type="ECO:0000256" key="1">
    <source>
        <dbReference type="ARBA" id="ARBA00004396"/>
    </source>
</evidence>
<keyword evidence="9" id="KW-0472">Membrane</keyword>
<gene>
    <name evidence="11" type="ORF">WJX81_001122</name>
</gene>
<accession>A0AAW1S2X2</accession>
<dbReference type="EMBL" id="JALJOU010000012">
    <property type="protein sequence ID" value="KAK9840735.1"/>
    <property type="molecule type" value="Genomic_DNA"/>
</dbReference>
<protein>
    <submittedName>
        <fullName evidence="11">Uncharacterized protein</fullName>
    </submittedName>
</protein>
<comment type="caution">
    <text evidence="11">The sequence shown here is derived from an EMBL/GenBank/DDBJ whole genome shotgun (WGS) entry which is preliminary data.</text>
</comment>
<dbReference type="PANTHER" id="PTHR35993:SF1">
    <property type="entry name" value="OUTER ENVELOPE PORE PROTEIN 21B, CHLOROPLASTIC"/>
    <property type="match status" value="1"/>
</dbReference>
<evidence type="ECO:0000256" key="7">
    <source>
        <dbReference type="ARBA" id="ARBA00022692"/>
    </source>
</evidence>
<evidence type="ECO:0000256" key="8">
    <source>
        <dbReference type="ARBA" id="ARBA00023065"/>
    </source>
</evidence>
<keyword evidence="12" id="KW-1185">Reference proteome</keyword>
<sequence>MSPSSRRYFAPRTSLRKAFEHHAASGHRGCIDTPPGETASAGLGELSHEVLQLLVNSLAIAEWARTLAQCSGELRAVPPEMFVYHSRASHDFERSSQVVDSFMRWLKRHWRAALFFNELALSQLRDITLIVTRLEAQGSLCISELLQCLPRHVESLHLDYPCVSSSEAHVTVPASMRALRIKSVCIARSVALGAGLSAEVARRGRVFQGCSSVDEAWDPNREAIPEVQVVHIGQGPVRMEYMNARGSFVHWPGMETHLTYDNKGKQLGILVKERFTTDQSLQLKVTGVLNTANGRFEFATSLRKLFALRPRGRPGAPGTEARKDRGRACLGAGVSYLSGADDMLCGLVMRKAIALGNDDTWLKAKAQVDYNTQSQKVDGVGRVQLARTIYNFTDTQDVRAVIGYRVHVDKNGRTVGAYYGRLQENNWSLNTDFRGWWGVRYDL</sequence>
<evidence type="ECO:0000256" key="2">
    <source>
        <dbReference type="ARBA" id="ARBA00004441"/>
    </source>
</evidence>
<proteinExistence type="inferred from homology"/>
<dbReference type="GO" id="GO:0008308">
    <property type="term" value="F:voltage-gated monoatomic anion channel activity"/>
    <property type="evidence" value="ECO:0007669"/>
    <property type="project" value="InterPro"/>
</dbReference>
<reference evidence="11 12" key="1">
    <citation type="journal article" date="2024" name="Nat. Commun.">
        <title>Phylogenomics reveals the evolutionary origins of lichenization in chlorophyte algae.</title>
        <authorList>
            <person name="Puginier C."/>
            <person name="Libourel C."/>
            <person name="Otte J."/>
            <person name="Skaloud P."/>
            <person name="Haon M."/>
            <person name="Grisel S."/>
            <person name="Petersen M."/>
            <person name="Berrin J.G."/>
            <person name="Delaux P.M."/>
            <person name="Dal Grande F."/>
            <person name="Keller J."/>
        </authorList>
    </citation>
    <scope>NUCLEOTIDE SEQUENCE [LARGE SCALE GENOMIC DNA]</scope>
    <source>
        <strain evidence="11 12">SAG 245.80</strain>
    </source>
</reference>
<keyword evidence="5" id="KW-0150">Chloroplast</keyword>
<dbReference type="PANTHER" id="PTHR35993">
    <property type="entry name" value="OUTER ENVELOPE PORE PROTEIN 21B, CHLOROPLASTIC"/>
    <property type="match status" value="1"/>
</dbReference>
<dbReference type="Proteomes" id="UP001445335">
    <property type="component" value="Unassembled WGS sequence"/>
</dbReference>
<dbReference type="GO" id="GO:0009707">
    <property type="term" value="C:chloroplast outer membrane"/>
    <property type="evidence" value="ECO:0007669"/>
    <property type="project" value="UniProtKB-SubCell"/>
</dbReference>
<organism evidence="11 12">
    <name type="scientific">Elliptochloris bilobata</name>
    <dbReference type="NCBI Taxonomy" id="381761"/>
    <lineage>
        <taxon>Eukaryota</taxon>
        <taxon>Viridiplantae</taxon>
        <taxon>Chlorophyta</taxon>
        <taxon>core chlorophytes</taxon>
        <taxon>Trebouxiophyceae</taxon>
        <taxon>Trebouxiophyceae incertae sedis</taxon>
        <taxon>Elliptochloris clade</taxon>
        <taxon>Elliptochloris</taxon>
    </lineage>
</organism>
<evidence type="ECO:0000313" key="12">
    <source>
        <dbReference type="Proteomes" id="UP001445335"/>
    </source>
</evidence>
<comment type="subcellular location">
    <subcellularLocation>
        <location evidence="1">Plastid</location>
        <location evidence="1">Chloroplast outer membrane</location>
        <topology evidence="1">Multi-pass membrane protein</topology>
    </subcellularLocation>
    <subcellularLocation>
        <location evidence="2">Plastid</location>
        <location evidence="2">Etioplast membrane</location>
        <topology evidence="2">Multi-pass membrane protein</topology>
    </subcellularLocation>
</comment>
<comment type="function">
    <text evidence="10">Voltage-dependent rectifying anion channel that facilitates the translocation between chloroplast and cytoplasm of phosphorylated carbohydrates such as triosephosphate, 3-phosphoglycerate and inorganic phosphate (Pi) depending of ATP to triosephosphate ratio in the plastidial intermembrane space; in high triosephosphate/ATP conditions (e.g. photosynthesis), export of triosphosphate from chloroplast (outward rectifying channels), but in high ATP/triosephosphate conditions (e.g. dark phase), import of phosphosolutes (inward rectifying channels).</text>
</comment>
<dbReference type="GO" id="GO:0044070">
    <property type="term" value="P:regulation of monoatomic anion transport"/>
    <property type="evidence" value="ECO:0007669"/>
    <property type="project" value="InterPro"/>
</dbReference>
<keyword evidence="6" id="KW-0934">Plastid</keyword>